<sequence>MEWLGFRLNMLSNLVFAFSLALLVSVPEDLLNPSKLYAHRLLVITQDLIYRIFTCLMTAKLIKLYIQALLDLL</sequence>
<proteinExistence type="predicted"/>
<dbReference type="AlphaFoldDB" id="A0A0A9FQX9"/>
<accession>A0A0A9FQX9</accession>
<evidence type="ECO:0000313" key="3">
    <source>
        <dbReference type="EMBL" id="JAE10718.1"/>
    </source>
</evidence>
<feature type="chain" id="PRO_5002062274" evidence="2">
    <location>
        <begin position="18"/>
        <end position="73"/>
    </location>
</feature>
<reference evidence="3" key="1">
    <citation type="submission" date="2014-09" db="EMBL/GenBank/DDBJ databases">
        <authorList>
            <person name="Magalhaes I.L.F."/>
            <person name="Oliveira U."/>
            <person name="Santos F.R."/>
            <person name="Vidigal T.H.D.A."/>
            <person name="Brescovit A.D."/>
            <person name="Santos A.J."/>
        </authorList>
    </citation>
    <scope>NUCLEOTIDE SEQUENCE</scope>
    <source>
        <tissue evidence="3">Shoot tissue taken approximately 20 cm above the soil surface</tissue>
    </source>
</reference>
<feature type="signal peptide" evidence="2">
    <location>
        <begin position="1"/>
        <end position="17"/>
    </location>
</feature>
<feature type="transmembrane region" description="Helical" evidence="1">
    <location>
        <begin position="48"/>
        <end position="66"/>
    </location>
</feature>
<protein>
    <submittedName>
        <fullName evidence="3">Uncharacterized protein</fullName>
    </submittedName>
</protein>
<keyword evidence="1" id="KW-0812">Transmembrane</keyword>
<keyword evidence="1" id="KW-1133">Transmembrane helix</keyword>
<evidence type="ECO:0000256" key="1">
    <source>
        <dbReference type="SAM" id="Phobius"/>
    </source>
</evidence>
<reference evidence="3" key="2">
    <citation type="journal article" date="2015" name="Data Brief">
        <title>Shoot transcriptome of the giant reed, Arundo donax.</title>
        <authorList>
            <person name="Barrero R.A."/>
            <person name="Guerrero F.D."/>
            <person name="Moolhuijzen P."/>
            <person name="Goolsby J.A."/>
            <person name="Tidwell J."/>
            <person name="Bellgard S.E."/>
            <person name="Bellgard M.I."/>
        </authorList>
    </citation>
    <scope>NUCLEOTIDE SEQUENCE</scope>
    <source>
        <tissue evidence="3">Shoot tissue taken approximately 20 cm above the soil surface</tissue>
    </source>
</reference>
<name>A0A0A9FQX9_ARUDO</name>
<evidence type="ECO:0000256" key="2">
    <source>
        <dbReference type="SAM" id="SignalP"/>
    </source>
</evidence>
<keyword evidence="1" id="KW-0472">Membrane</keyword>
<dbReference type="EMBL" id="GBRH01187178">
    <property type="protein sequence ID" value="JAE10718.1"/>
    <property type="molecule type" value="Transcribed_RNA"/>
</dbReference>
<organism evidence="3">
    <name type="scientific">Arundo donax</name>
    <name type="common">Giant reed</name>
    <name type="synonym">Donax arundinaceus</name>
    <dbReference type="NCBI Taxonomy" id="35708"/>
    <lineage>
        <taxon>Eukaryota</taxon>
        <taxon>Viridiplantae</taxon>
        <taxon>Streptophyta</taxon>
        <taxon>Embryophyta</taxon>
        <taxon>Tracheophyta</taxon>
        <taxon>Spermatophyta</taxon>
        <taxon>Magnoliopsida</taxon>
        <taxon>Liliopsida</taxon>
        <taxon>Poales</taxon>
        <taxon>Poaceae</taxon>
        <taxon>PACMAD clade</taxon>
        <taxon>Arundinoideae</taxon>
        <taxon>Arundineae</taxon>
        <taxon>Arundo</taxon>
    </lineage>
</organism>
<keyword evidence="2" id="KW-0732">Signal</keyword>